<dbReference type="GO" id="GO:0050114">
    <property type="term" value="F:myo-inosose-2 dehydratase activity"/>
    <property type="evidence" value="ECO:0007669"/>
    <property type="project" value="UniProtKB-EC"/>
</dbReference>
<organism evidence="2 3">
    <name type="scientific">Emticicia agri</name>
    <dbReference type="NCBI Taxonomy" id="2492393"/>
    <lineage>
        <taxon>Bacteria</taxon>
        <taxon>Pseudomonadati</taxon>
        <taxon>Bacteroidota</taxon>
        <taxon>Cytophagia</taxon>
        <taxon>Cytophagales</taxon>
        <taxon>Leadbetterellaceae</taxon>
        <taxon>Emticicia</taxon>
    </lineage>
</organism>
<dbReference type="PANTHER" id="PTHR12110:SF41">
    <property type="entry name" value="INOSOSE DEHYDRATASE"/>
    <property type="match status" value="1"/>
</dbReference>
<dbReference type="Proteomes" id="UP000293162">
    <property type="component" value="Unassembled WGS sequence"/>
</dbReference>
<dbReference type="InterPro" id="IPR036237">
    <property type="entry name" value="Xyl_isomerase-like_sf"/>
</dbReference>
<keyword evidence="2" id="KW-0456">Lyase</keyword>
<dbReference type="AlphaFoldDB" id="A0A4Q5M293"/>
<dbReference type="OrthoDB" id="9798407at2"/>
<protein>
    <submittedName>
        <fullName evidence="2">Myo-inosose-2 dehydratase</fullName>
        <ecNumber evidence="2">4.2.1.44</ecNumber>
    </submittedName>
</protein>
<dbReference type="NCBIfam" id="TIGR04379">
    <property type="entry name" value="myo_inos_iolE"/>
    <property type="match status" value="1"/>
</dbReference>
<reference evidence="2 3" key="1">
    <citation type="submission" date="2019-02" db="EMBL/GenBank/DDBJ databases">
        <title>Bacterial novel species Emticicia sp. 17J42-9 isolated from soil.</title>
        <authorList>
            <person name="Jung H.-Y."/>
        </authorList>
    </citation>
    <scope>NUCLEOTIDE SEQUENCE [LARGE SCALE GENOMIC DNA]</scope>
    <source>
        <strain evidence="2 3">17J42-9</strain>
    </source>
</reference>
<evidence type="ECO:0000259" key="1">
    <source>
        <dbReference type="Pfam" id="PF01261"/>
    </source>
</evidence>
<evidence type="ECO:0000313" key="3">
    <source>
        <dbReference type="Proteomes" id="UP000293162"/>
    </source>
</evidence>
<name>A0A4Q5M293_9BACT</name>
<dbReference type="Pfam" id="PF01261">
    <property type="entry name" value="AP_endonuc_2"/>
    <property type="match status" value="1"/>
</dbReference>
<feature type="domain" description="Xylose isomerase-like TIM barrel" evidence="1">
    <location>
        <begin position="36"/>
        <end position="281"/>
    </location>
</feature>
<dbReference type="EMBL" id="SEWF01000007">
    <property type="protein sequence ID" value="RYU96466.1"/>
    <property type="molecule type" value="Genomic_DNA"/>
</dbReference>
<dbReference type="InterPro" id="IPR013022">
    <property type="entry name" value="Xyl_isomerase-like_TIM-brl"/>
</dbReference>
<dbReference type="SUPFAM" id="SSF51658">
    <property type="entry name" value="Xylose isomerase-like"/>
    <property type="match status" value="1"/>
</dbReference>
<dbReference type="Gene3D" id="3.20.20.150">
    <property type="entry name" value="Divalent-metal-dependent TIM barrel enzymes"/>
    <property type="match status" value="1"/>
</dbReference>
<evidence type="ECO:0000313" key="2">
    <source>
        <dbReference type="EMBL" id="RYU96466.1"/>
    </source>
</evidence>
<keyword evidence="3" id="KW-1185">Reference proteome</keyword>
<proteinExistence type="predicted"/>
<dbReference type="RefSeq" id="WP_130020141.1">
    <property type="nucleotide sequence ID" value="NZ_SEWF01000007.1"/>
</dbReference>
<dbReference type="PANTHER" id="PTHR12110">
    <property type="entry name" value="HYDROXYPYRUVATE ISOMERASE"/>
    <property type="match status" value="1"/>
</dbReference>
<accession>A0A4Q5M293</accession>
<dbReference type="InterPro" id="IPR030823">
    <property type="entry name" value="IolE/MocC"/>
</dbReference>
<sequence>MSVQNIKLGVAPINWTNDDLPELGAENTFEQCISEMALAGFEGCEVGNKYPRDTEVLKKALNLRNLRIANQWFSYELTTKSLQENVVEFNKLLDFLGAMGCTIVGGGETGNSCQGKPVPVFEGKGMLHSAADWKKYGKNMNELGKIASDRGFKLSFHHHMGTIIQTIEETDKFLENTNPDYVFLNYDCGHFYFAGEDPVTALKKYISRVGHVHLKDIRPKVLQQVHDEKWSFLTAVKNGVFTVPGDVEGCINFPALFSILQENSYKGWAIVEAEQDPAKANPLEYALIARNYIKKNLGI</sequence>
<dbReference type="EC" id="4.2.1.44" evidence="2"/>
<dbReference type="InterPro" id="IPR050312">
    <property type="entry name" value="IolE/XylAMocC-like"/>
</dbReference>
<comment type="caution">
    <text evidence="2">The sequence shown here is derived from an EMBL/GenBank/DDBJ whole genome shotgun (WGS) entry which is preliminary data.</text>
</comment>
<gene>
    <name evidence="2" type="primary">iolE</name>
    <name evidence="2" type="ORF">EWM59_06525</name>
</gene>